<dbReference type="InterPro" id="IPR027417">
    <property type="entry name" value="P-loop_NTPase"/>
</dbReference>
<dbReference type="EMBL" id="MYFO01000073">
    <property type="protein sequence ID" value="TFE82687.1"/>
    <property type="molecule type" value="Genomic_DNA"/>
</dbReference>
<dbReference type="SUPFAM" id="SSF52540">
    <property type="entry name" value="P-loop containing nucleoside triphosphate hydrolases"/>
    <property type="match status" value="1"/>
</dbReference>
<dbReference type="Proteomes" id="UP000298246">
    <property type="component" value="Unassembled WGS sequence"/>
</dbReference>
<keyword evidence="8" id="KW-1185">Reference proteome</keyword>
<gene>
    <name evidence="7" type="ORF">B5M42_24665</name>
</gene>
<evidence type="ECO:0000256" key="3">
    <source>
        <dbReference type="ARBA" id="ARBA00022806"/>
    </source>
</evidence>
<keyword evidence="4 5" id="KW-0067">ATP-binding</keyword>
<feature type="binding site" evidence="5">
    <location>
        <begin position="232"/>
        <end position="239"/>
    </location>
    <ligand>
        <name>ATP</name>
        <dbReference type="ChEBI" id="CHEBI:30616"/>
    </ligand>
</feature>
<evidence type="ECO:0000256" key="4">
    <source>
        <dbReference type="ARBA" id="ARBA00022840"/>
    </source>
</evidence>
<keyword evidence="3 5" id="KW-0347">Helicase</keyword>
<dbReference type="GO" id="GO:0043138">
    <property type="term" value="F:3'-5' DNA helicase activity"/>
    <property type="evidence" value="ECO:0007669"/>
    <property type="project" value="TreeGrafter"/>
</dbReference>
<dbReference type="AlphaFoldDB" id="A0A4Y8PS69"/>
<protein>
    <recommendedName>
        <fullName evidence="6">UvrD-like helicase ATP-binding domain-containing protein</fullName>
    </recommendedName>
</protein>
<organism evidence="7 8">
    <name type="scientific">Paenibacillus athensensis</name>
    <dbReference type="NCBI Taxonomy" id="1967502"/>
    <lineage>
        <taxon>Bacteria</taxon>
        <taxon>Bacillati</taxon>
        <taxon>Bacillota</taxon>
        <taxon>Bacilli</taxon>
        <taxon>Bacillales</taxon>
        <taxon>Paenibacillaceae</taxon>
        <taxon>Paenibacillus</taxon>
    </lineage>
</organism>
<evidence type="ECO:0000313" key="7">
    <source>
        <dbReference type="EMBL" id="TFE82687.1"/>
    </source>
</evidence>
<dbReference type="GO" id="GO:0005524">
    <property type="term" value="F:ATP binding"/>
    <property type="evidence" value="ECO:0007669"/>
    <property type="project" value="UniProtKB-UniRule"/>
</dbReference>
<dbReference type="InterPro" id="IPR048228">
    <property type="entry name" value="HelD_bacillota"/>
</dbReference>
<dbReference type="NCBIfam" id="NF041464">
    <property type="entry name" value="HelD_BACSU"/>
    <property type="match status" value="1"/>
</dbReference>
<keyword evidence="1 5" id="KW-0547">Nucleotide-binding</keyword>
<evidence type="ECO:0000256" key="1">
    <source>
        <dbReference type="ARBA" id="ARBA00022741"/>
    </source>
</evidence>
<dbReference type="GO" id="GO:0016787">
    <property type="term" value="F:hydrolase activity"/>
    <property type="evidence" value="ECO:0007669"/>
    <property type="project" value="UniProtKB-UniRule"/>
</dbReference>
<dbReference type="PANTHER" id="PTHR11070:SF17">
    <property type="entry name" value="DNA HELICASE IV"/>
    <property type="match status" value="1"/>
</dbReference>
<dbReference type="GO" id="GO:0003677">
    <property type="term" value="F:DNA binding"/>
    <property type="evidence" value="ECO:0007669"/>
    <property type="project" value="InterPro"/>
</dbReference>
<proteinExistence type="predicted"/>
<dbReference type="InterPro" id="IPR014016">
    <property type="entry name" value="UvrD-like_ATP-bd"/>
</dbReference>
<evidence type="ECO:0000256" key="5">
    <source>
        <dbReference type="PROSITE-ProRule" id="PRU00560"/>
    </source>
</evidence>
<dbReference type="GO" id="GO:0005829">
    <property type="term" value="C:cytosol"/>
    <property type="evidence" value="ECO:0007669"/>
    <property type="project" value="TreeGrafter"/>
</dbReference>
<evidence type="ECO:0000259" key="6">
    <source>
        <dbReference type="PROSITE" id="PS51198"/>
    </source>
</evidence>
<dbReference type="GO" id="GO:0000725">
    <property type="term" value="P:recombinational repair"/>
    <property type="evidence" value="ECO:0007669"/>
    <property type="project" value="TreeGrafter"/>
</dbReference>
<dbReference type="Pfam" id="PF00580">
    <property type="entry name" value="UvrD-helicase"/>
    <property type="match status" value="1"/>
</dbReference>
<evidence type="ECO:0000256" key="2">
    <source>
        <dbReference type="ARBA" id="ARBA00022801"/>
    </source>
</evidence>
<comment type="caution">
    <text evidence="7">The sequence shown here is derived from an EMBL/GenBank/DDBJ whole genome shotgun (WGS) entry which is preliminary data.</text>
</comment>
<dbReference type="InterPro" id="IPR027785">
    <property type="entry name" value="UvrD-like_helicase_C"/>
</dbReference>
<dbReference type="PANTHER" id="PTHR11070">
    <property type="entry name" value="UVRD / RECB / PCRA DNA HELICASE FAMILY MEMBER"/>
    <property type="match status" value="1"/>
</dbReference>
<sequence>MTQEEWRQEKERLADVRRRIRKRLGELGRTADDRRADVLAINRSFWSDISVNTDNEDDLIETAASITQQAQVLSIQERSLQLAQDALRRLERIVDAPYFSRIDFADEEARGEIERIYIGLASFMDPQSDEILVYDWRAPIASLFYDYPPGPATYRTPEADVSGELLLKRQYIVKNGELEDMFDTGLSIGDEMLQTMLGRSADDKMHNIVTTIQREQNQIIRDDAHKVLVVQGAAGSGKTSVALQRIAYLLYKHRLTLNADQMVLFSPNSLFSDYVSRVLPELGEANMQQTTFQEHLRFRLEHTGLALEDPYDQLEFVLVSDPSRDPDAAARLAGIAYKASTAFLQVIEAYGERLACAGLRFTGFQVGERVLLSAEAIAERFYSRPVGRSLGDRMEQLTAWVLERLDELEAEAERRWYRKLSRETTYVGAEQELKRLSRRRAHKTVAPLKERARQLGYIDVPGMYRELFANLELHAELAQAAGQTLPAPQQLAALAAHTLERLDAGALNYEDATPLVYLKGLVEGQMTVRTIRYVLVDEAQDYTPFHYAYLQKLFPRARFTLLGDWNQGIFSHATAGQGGYASIGDLLREPHAETIRLGKSYRSTREIMELAARVLPQGEPAEPFSRSGETPRLVAAADGGELVRLVAAAALSRRNDGAASVAVLCKTARETERAYVQLQALVPGLQLITAATLRYEAGVMILPVYLAKGLEFDAVLIYDASEAVYAEERERKLLYTACTRALHHLDVFYTGSLTPFLPQQ</sequence>
<dbReference type="Pfam" id="PF13538">
    <property type="entry name" value="UvrD_C_2"/>
    <property type="match status" value="1"/>
</dbReference>
<dbReference type="InterPro" id="IPR000212">
    <property type="entry name" value="DNA_helicase_UvrD/REP"/>
</dbReference>
<reference evidence="7 8" key="1">
    <citation type="submission" date="2017-03" db="EMBL/GenBank/DDBJ databases">
        <title>Isolation of Levoglucosan Utilizing Bacteria.</title>
        <authorList>
            <person name="Arya A.S."/>
        </authorList>
    </citation>
    <scope>NUCLEOTIDE SEQUENCE [LARGE SCALE GENOMIC DNA]</scope>
    <source>
        <strain evidence="7 8">MEC069</strain>
    </source>
</reference>
<name>A0A4Y8PS69_9BACL</name>
<feature type="domain" description="UvrD-like helicase ATP-binding" evidence="6">
    <location>
        <begin position="211"/>
        <end position="604"/>
    </location>
</feature>
<dbReference type="Gene3D" id="3.40.50.300">
    <property type="entry name" value="P-loop containing nucleotide triphosphate hydrolases"/>
    <property type="match status" value="3"/>
</dbReference>
<evidence type="ECO:0000313" key="8">
    <source>
        <dbReference type="Proteomes" id="UP000298246"/>
    </source>
</evidence>
<dbReference type="PROSITE" id="PS51198">
    <property type="entry name" value="UVRD_HELICASE_ATP_BIND"/>
    <property type="match status" value="1"/>
</dbReference>
<keyword evidence="2 5" id="KW-0378">Hydrolase</keyword>
<accession>A0A4Y8PS69</accession>
<dbReference type="OrthoDB" id="9787585at2"/>